<proteinExistence type="predicted"/>
<dbReference type="Proteomes" id="UP000664477">
    <property type="component" value="Unassembled WGS sequence"/>
</dbReference>
<evidence type="ECO:0000313" key="2">
    <source>
        <dbReference type="Proteomes" id="UP000664477"/>
    </source>
</evidence>
<evidence type="ECO:0000313" key="1">
    <source>
        <dbReference type="EMBL" id="MBO1916410.1"/>
    </source>
</evidence>
<dbReference type="AlphaFoldDB" id="A0A939NF03"/>
<protein>
    <submittedName>
        <fullName evidence="1">Uncharacterized protein</fullName>
    </submittedName>
</protein>
<dbReference type="EMBL" id="JAGETQ010000097">
    <property type="protein sequence ID" value="MBO1916410.1"/>
    <property type="molecule type" value="Genomic_DNA"/>
</dbReference>
<comment type="caution">
    <text evidence="1">The sequence shown here is derived from an EMBL/GenBank/DDBJ whole genome shotgun (WGS) entry which is preliminary data.</text>
</comment>
<sequence>MPSVKTDFAAESRPLRALDLVLLMSYVRNMALIEIAPLPEAHYTNPILSLNPMPVVALSMMRPQAI</sequence>
<accession>A0A939NF03</accession>
<reference evidence="1" key="1">
    <citation type="submission" date="2021-03" db="EMBL/GenBank/DDBJ databases">
        <title>Molecular epidemiology and mechanisms of colistin and carbapenem resistance in Enterobacteriaceae from clinical isolates, the environment and porcine samples in Pretoria, South Africa.</title>
        <authorList>
            <person name="Bogoshi D."/>
            <person name="Mbelle N.M."/>
            <person name="Naidoo V."/>
            <person name="Osei Sekyere J."/>
        </authorList>
    </citation>
    <scope>NUCLEOTIDE SEQUENCE</scope>
    <source>
        <strain evidence="1">C052</strain>
    </source>
</reference>
<gene>
    <name evidence="1" type="ORF">J4727_14725</name>
</gene>
<organism evidence="1 2">
    <name type="scientific">Providencia rettgeri</name>
    <dbReference type="NCBI Taxonomy" id="587"/>
    <lineage>
        <taxon>Bacteria</taxon>
        <taxon>Pseudomonadati</taxon>
        <taxon>Pseudomonadota</taxon>
        <taxon>Gammaproteobacteria</taxon>
        <taxon>Enterobacterales</taxon>
        <taxon>Morganellaceae</taxon>
        <taxon>Providencia</taxon>
    </lineage>
</organism>
<name>A0A939NF03_PRORE</name>